<dbReference type="Gene3D" id="3.40.50.300">
    <property type="entry name" value="P-loop containing nucleotide triphosphate hydrolases"/>
    <property type="match status" value="1"/>
</dbReference>
<evidence type="ECO:0000313" key="1">
    <source>
        <dbReference type="EMBL" id="GAA3855468.1"/>
    </source>
</evidence>
<sequence length="225" mass="23777">MAVSQEGRASPAIVRHCDRLMDSPVEIGEDRRMSRWERPVVVAVCGSPGAGKTTVARATARRLCVPFLTRDDIKVGLGLSSASVDEDGGVRLDPDFHIAGGPLSLRAETVMVDVSRLLASSGVSFVVESSVLSHTLLDALLACDARVLAVHVVARDSVVAERLRTRAAAGGAIDRQLLSQFQQGGMKRSIFDPPSGADAVVEVDTSDDGEPDIEPIEAAVVALIR</sequence>
<dbReference type="Pfam" id="PF13671">
    <property type="entry name" value="AAA_33"/>
    <property type="match status" value="1"/>
</dbReference>
<reference evidence="2" key="1">
    <citation type="journal article" date="2019" name="Int. J. Syst. Evol. Microbiol.">
        <title>The Global Catalogue of Microorganisms (GCM) 10K type strain sequencing project: providing services to taxonomists for standard genome sequencing and annotation.</title>
        <authorList>
            <consortium name="The Broad Institute Genomics Platform"/>
            <consortium name="The Broad Institute Genome Sequencing Center for Infectious Disease"/>
            <person name="Wu L."/>
            <person name="Ma J."/>
        </authorList>
    </citation>
    <scope>NUCLEOTIDE SEQUENCE [LARGE SCALE GENOMIC DNA]</scope>
    <source>
        <strain evidence="2">JCM 16578</strain>
    </source>
</reference>
<gene>
    <name evidence="1" type="ORF">GCM10022207_18510</name>
</gene>
<proteinExistence type="predicted"/>
<dbReference type="InterPro" id="IPR027417">
    <property type="entry name" value="P-loop_NTPase"/>
</dbReference>
<protein>
    <recommendedName>
        <fullName evidence="3">ATP-binding protein</fullName>
    </recommendedName>
</protein>
<evidence type="ECO:0000313" key="2">
    <source>
        <dbReference type="Proteomes" id="UP001501563"/>
    </source>
</evidence>
<dbReference type="SUPFAM" id="SSF52540">
    <property type="entry name" value="P-loop containing nucleoside triphosphate hydrolases"/>
    <property type="match status" value="1"/>
</dbReference>
<comment type="caution">
    <text evidence="1">The sequence shown here is derived from an EMBL/GenBank/DDBJ whole genome shotgun (WGS) entry which is preliminary data.</text>
</comment>
<dbReference type="EMBL" id="BAAAZA010000004">
    <property type="protein sequence ID" value="GAA3855468.1"/>
    <property type="molecule type" value="Genomic_DNA"/>
</dbReference>
<organism evidence="1 2">
    <name type="scientific">Streptomyces lannensis</name>
    <dbReference type="NCBI Taxonomy" id="766498"/>
    <lineage>
        <taxon>Bacteria</taxon>
        <taxon>Bacillati</taxon>
        <taxon>Actinomycetota</taxon>
        <taxon>Actinomycetes</taxon>
        <taxon>Kitasatosporales</taxon>
        <taxon>Streptomycetaceae</taxon>
        <taxon>Streptomyces</taxon>
    </lineage>
</organism>
<dbReference type="Proteomes" id="UP001501563">
    <property type="component" value="Unassembled WGS sequence"/>
</dbReference>
<name>A0ABP7JVK7_9ACTN</name>
<accession>A0ABP7JVK7</accession>
<evidence type="ECO:0008006" key="3">
    <source>
        <dbReference type="Google" id="ProtNLM"/>
    </source>
</evidence>
<keyword evidence="2" id="KW-1185">Reference proteome</keyword>